<sequence>MTGDAALASKYTLTLEDMQRGLATDGVVTFAALNEAGDIIASVNVGKKGDAGDTGQIGNLTVQDAYQRGGVGGRVLA</sequence>
<name>A0AAW0RGH2_9HYPO</name>
<comment type="caution">
    <text evidence="1">The sequence shown here is derived from an EMBL/GenBank/DDBJ whole genome shotgun (WGS) entry which is preliminary data.</text>
</comment>
<accession>A0AAW0RGH2</accession>
<evidence type="ECO:0000313" key="1">
    <source>
        <dbReference type="EMBL" id="KAK8141262.1"/>
    </source>
</evidence>
<dbReference type="Proteomes" id="UP001397290">
    <property type="component" value="Unassembled WGS sequence"/>
</dbReference>
<dbReference type="SUPFAM" id="SSF55729">
    <property type="entry name" value="Acyl-CoA N-acyltransferases (Nat)"/>
    <property type="match status" value="1"/>
</dbReference>
<gene>
    <name evidence="1" type="ORF">G3M48_000398</name>
</gene>
<dbReference type="AlphaFoldDB" id="A0AAW0RGH2"/>
<dbReference type="CDD" id="cd04301">
    <property type="entry name" value="NAT_SF"/>
    <property type="match status" value="1"/>
</dbReference>
<reference evidence="1 2" key="1">
    <citation type="submission" date="2020-02" db="EMBL/GenBank/DDBJ databases">
        <title>Comparative genomics of the hypocrealean fungal genus Beauvera.</title>
        <authorList>
            <person name="Showalter D.N."/>
            <person name="Bushley K.E."/>
            <person name="Rehner S.A."/>
        </authorList>
    </citation>
    <scope>NUCLEOTIDE SEQUENCE [LARGE SCALE GENOMIC DNA]</scope>
    <source>
        <strain evidence="1 2">ARSEF4384</strain>
    </source>
</reference>
<dbReference type="Gene3D" id="3.40.630.30">
    <property type="match status" value="1"/>
</dbReference>
<evidence type="ECO:0000313" key="2">
    <source>
        <dbReference type="Proteomes" id="UP001397290"/>
    </source>
</evidence>
<dbReference type="EMBL" id="JAAHCF010001074">
    <property type="protein sequence ID" value="KAK8141262.1"/>
    <property type="molecule type" value="Genomic_DNA"/>
</dbReference>
<feature type="non-terminal residue" evidence="1">
    <location>
        <position position="77"/>
    </location>
</feature>
<dbReference type="InterPro" id="IPR016181">
    <property type="entry name" value="Acyl_CoA_acyltransferase"/>
</dbReference>
<organism evidence="1 2">
    <name type="scientific">Beauveria asiatica</name>
    <dbReference type="NCBI Taxonomy" id="1069075"/>
    <lineage>
        <taxon>Eukaryota</taxon>
        <taxon>Fungi</taxon>
        <taxon>Dikarya</taxon>
        <taxon>Ascomycota</taxon>
        <taxon>Pezizomycotina</taxon>
        <taxon>Sordariomycetes</taxon>
        <taxon>Hypocreomycetidae</taxon>
        <taxon>Hypocreales</taxon>
        <taxon>Cordycipitaceae</taxon>
        <taxon>Beauveria</taxon>
    </lineage>
</organism>
<proteinExistence type="predicted"/>
<protein>
    <recommendedName>
        <fullName evidence="3">N-acetyltransferase domain-containing protein</fullName>
    </recommendedName>
</protein>
<keyword evidence="2" id="KW-1185">Reference proteome</keyword>
<evidence type="ECO:0008006" key="3">
    <source>
        <dbReference type="Google" id="ProtNLM"/>
    </source>
</evidence>